<organism evidence="2">
    <name type="scientific">viral metagenome</name>
    <dbReference type="NCBI Taxonomy" id="1070528"/>
    <lineage>
        <taxon>unclassified sequences</taxon>
        <taxon>metagenomes</taxon>
        <taxon>organismal metagenomes</taxon>
    </lineage>
</organism>
<reference evidence="2" key="1">
    <citation type="journal article" date="2020" name="Nature">
        <title>Giant virus diversity and host interactions through global metagenomics.</title>
        <authorList>
            <person name="Schulz F."/>
            <person name="Roux S."/>
            <person name="Paez-Espino D."/>
            <person name="Jungbluth S."/>
            <person name="Walsh D.A."/>
            <person name="Denef V.J."/>
            <person name="McMahon K.D."/>
            <person name="Konstantinidis K.T."/>
            <person name="Eloe-Fadrosh E.A."/>
            <person name="Kyrpides N.C."/>
            <person name="Woyke T."/>
        </authorList>
    </citation>
    <scope>NUCLEOTIDE SEQUENCE</scope>
    <source>
        <strain evidence="2">GVMAG-M-3300023174-144</strain>
    </source>
</reference>
<dbReference type="EMBL" id="MN739599">
    <property type="protein sequence ID" value="QHT14990.1"/>
    <property type="molecule type" value="Genomic_DNA"/>
</dbReference>
<feature type="region of interest" description="Disordered" evidence="1">
    <location>
        <begin position="122"/>
        <end position="148"/>
    </location>
</feature>
<accession>A0A6C0DFB9</accession>
<evidence type="ECO:0000256" key="1">
    <source>
        <dbReference type="SAM" id="MobiDB-lite"/>
    </source>
</evidence>
<dbReference type="AlphaFoldDB" id="A0A6C0DFB9"/>
<name>A0A6C0DFB9_9ZZZZ</name>
<feature type="compositionally biased region" description="Basic residues" evidence="1">
    <location>
        <begin position="122"/>
        <end position="143"/>
    </location>
</feature>
<protein>
    <submittedName>
        <fullName evidence="2">Uncharacterized protein</fullName>
    </submittedName>
</protein>
<evidence type="ECO:0000313" key="2">
    <source>
        <dbReference type="EMBL" id="QHT14990.1"/>
    </source>
</evidence>
<proteinExistence type="predicted"/>
<sequence length="204" mass="22485">MATMNINSALSPFTFKGIIGTPNANINPNLVNVDSSSYSGGFGSTETSRQFSLDKNPISNVEAAAASKIQSGGAPRRCGGTKKNLFKLKIKNIVNKYKKMKSKFSRKLTLKKMKRRFSKMFGMKKSRHARHSRKRSGTRKMKMRGGGYHQYMGNVPNTPVYSTGGVLPPSLLGLANPVPFEVLKNTGACTDNYNHFTNSGKQIW</sequence>